<organism evidence="1">
    <name type="scientific">Streptomyces sp. NBC_00119</name>
    <dbReference type="NCBI Taxonomy" id="2975659"/>
    <lineage>
        <taxon>Bacteria</taxon>
        <taxon>Bacillati</taxon>
        <taxon>Actinomycetota</taxon>
        <taxon>Actinomycetes</taxon>
        <taxon>Kitasatosporales</taxon>
        <taxon>Streptomycetaceae</taxon>
        <taxon>Streptomyces</taxon>
    </lineage>
</organism>
<dbReference type="EMBL" id="CP108195">
    <property type="protein sequence ID" value="WTS16954.1"/>
    <property type="molecule type" value="Genomic_DNA"/>
</dbReference>
<dbReference type="AlphaFoldDB" id="A0AAU1UGA8"/>
<reference evidence="1" key="1">
    <citation type="submission" date="2022-10" db="EMBL/GenBank/DDBJ databases">
        <title>The complete genomes of actinobacterial strains from the NBC collection.</title>
        <authorList>
            <person name="Joergensen T.S."/>
            <person name="Alvarez Arevalo M."/>
            <person name="Sterndorff E.B."/>
            <person name="Faurdal D."/>
            <person name="Vuksanovic O."/>
            <person name="Mourched A.-S."/>
            <person name="Charusanti P."/>
            <person name="Shaw S."/>
            <person name="Blin K."/>
            <person name="Weber T."/>
        </authorList>
    </citation>
    <scope>NUCLEOTIDE SEQUENCE</scope>
    <source>
        <strain evidence="1">NBC_00119</strain>
    </source>
</reference>
<evidence type="ECO:0000313" key="1">
    <source>
        <dbReference type="EMBL" id="WTS16954.1"/>
    </source>
</evidence>
<sequence length="255" mass="28310">MQGRDLALATRTCGQQGWDGALFGIHGGHVNVTDGRHVYMRGAVDVSNAPLEEYTLMPTHMRSRFAVRELTEWEPAEPLSCTKGIRTMRMPATPTWMNPWQHGTLLFDLDNDPAQEHPLRDDETELRMLQLLARRMRESDAPRSQFERLGIPFDGEPTQEHLLVAAQEERARALAEPLTGLDELPARELLDLSVHELVQVDGARAVLEEHAPGLVSTELDAVPGRATLIDLASYALITSEQLRALASALTRVPTG</sequence>
<gene>
    <name evidence="1" type="ORF">OHU69_41460</name>
</gene>
<dbReference type="SUPFAM" id="SSF53649">
    <property type="entry name" value="Alkaline phosphatase-like"/>
    <property type="match status" value="1"/>
</dbReference>
<proteinExistence type="predicted"/>
<dbReference type="InterPro" id="IPR017850">
    <property type="entry name" value="Alkaline_phosphatase_core_sf"/>
</dbReference>
<name>A0AAU1UGA8_9ACTN</name>
<protein>
    <recommendedName>
        <fullName evidence="2">Sulfatase N-terminal domain-containing protein</fullName>
    </recommendedName>
</protein>
<evidence type="ECO:0008006" key="2">
    <source>
        <dbReference type="Google" id="ProtNLM"/>
    </source>
</evidence>
<accession>A0AAU1UGA8</accession>